<organism evidence="1 2">
    <name type="scientific">Sphingomonas quercus</name>
    <dbReference type="NCBI Taxonomy" id="2842451"/>
    <lineage>
        <taxon>Bacteria</taxon>
        <taxon>Pseudomonadati</taxon>
        <taxon>Pseudomonadota</taxon>
        <taxon>Alphaproteobacteria</taxon>
        <taxon>Sphingomonadales</taxon>
        <taxon>Sphingomonadaceae</taxon>
        <taxon>Sphingomonas</taxon>
    </lineage>
</organism>
<keyword evidence="2" id="KW-1185">Reference proteome</keyword>
<protein>
    <recommendedName>
        <fullName evidence="3">Sulfite dehydrogenase (Cytochrome) subunit SorB</fullName>
    </recommendedName>
</protein>
<reference evidence="1 2" key="1">
    <citation type="submission" date="2021-06" db="EMBL/GenBank/DDBJ databases">
        <title>Sphingomonas sp. XMGL2, whole genome shotgun sequencing project.</title>
        <authorList>
            <person name="Zhao G."/>
            <person name="Shen L."/>
        </authorList>
    </citation>
    <scope>NUCLEOTIDE SEQUENCE [LARGE SCALE GENOMIC DNA]</scope>
    <source>
        <strain evidence="1 2">XMGL2</strain>
    </source>
</reference>
<dbReference type="RefSeq" id="WP_216326329.1">
    <property type="nucleotide sequence ID" value="NZ_JAHKRT010000008.1"/>
</dbReference>
<evidence type="ECO:0008006" key="3">
    <source>
        <dbReference type="Google" id="ProtNLM"/>
    </source>
</evidence>
<dbReference type="Proteomes" id="UP000776276">
    <property type="component" value="Unassembled WGS sequence"/>
</dbReference>
<sequence length="146" mass="14842">MRDITTRLIGGGAALAAMLALAAMGTPRRVAAAAPLQAGTGIAPARATGGGVTLRSAAIELGADEPTFPDGPHADAVNDNCLACHSASMALTQPRLSAGQWQAIVEKMRDAYKAPIPAAAIPDIVAYLTAVSARLPADEKRETTAK</sequence>
<evidence type="ECO:0000313" key="1">
    <source>
        <dbReference type="EMBL" id="MBU3079008.1"/>
    </source>
</evidence>
<gene>
    <name evidence="1" type="ORF">KOF26_14190</name>
</gene>
<dbReference type="EMBL" id="JAHKRT010000008">
    <property type="protein sequence ID" value="MBU3079008.1"/>
    <property type="molecule type" value="Genomic_DNA"/>
</dbReference>
<comment type="caution">
    <text evidence="1">The sequence shown here is derived from an EMBL/GenBank/DDBJ whole genome shotgun (WGS) entry which is preliminary data.</text>
</comment>
<proteinExistence type="predicted"/>
<accession>A0ABS6BL43</accession>
<name>A0ABS6BL43_9SPHN</name>
<evidence type="ECO:0000313" key="2">
    <source>
        <dbReference type="Proteomes" id="UP000776276"/>
    </source>
</evidence>